<dbReference type="RefSeq" id="WP_168412615.1">
    <property type="nucleotide sequence ID" value="NZ_JAAXPW010000029.1"/>
</dbReference>
<evidence type="ECO:0000256" key="1">
    <source>
        <dbReference type="SAM" id="MobiDB-lite"/>
    </source>
</evidence>
<dbReference type="Proteomes" id="UP000557217">
    <property type="component" value="Unassembled WGS sequence"/>
</dbReference>
<dbReference type="AlphaFoldDB" id="A0A840PTI2"/>
<name>A0A840PTI2_URETH</name>
<reference evidence="2 3" key="1">
    <citation type="submission" date="2020-08" db="EMBL/GenBank/DDBJ databases">
        <title>Genomic Encyclopedia of Type Strains, Phase IV (KMG-IV): sequencing the most valuable type-strain genomes for metagenomic binning, comparative biology and taxonomic classification.</title>
        <authorList>
            <person name="Goeker M."/>
        </authorList>
    </citation>
    <scope>NUCLEOTIDE SEQUENCE [LARGE SCALE GENOMIC DNA]</scope>
    <source>
        <strain evidence="2 3">DSM 10633</strain>
    </source>
</reference>
<evidence type="ECO:0000313" key="2">
    <source>
        <dbReference type="EMBL" id="MBB5149779.1"/>
    </source>
</evidence>
<dbReference type="EMBL" id="JACHGZ010000028">
    <property type="protein sequence ID" value="MBB5149779.1"/>
    <property type="molecule type" value="Genomic_DNA"/>
</dbReference>
<feature type="region of interest" description="Disordered" evidence="1">
    <location>
        <begin position="267"/>
        <end position="292"/>
    </location>
</feature>
<comment type="caution">
    <text evidence="2">The sequence shown here is derived from an EMBL/GenBank/DDBJ whole genome shotgun (WGS) entry which is preliminary data.</text>
</comment>
<proteinExistence type="predicted"/>
<keyword evidence="3" id="KW-1185">Reference proteome</keyword>
<organism evidence="2 3">
    <name type="scientific">Ureibacillus thermosphaericus</name>
    <dbReference type="NCBI Taxonomy" id="51173"/>
    <lineage>
        <taxon>Bacteria</taxon>
        <taxon>Bacillati</taxon>
        <taxon>Bacillota</taxon>
        <taxon>Bacilli</taxon>
        <taxon>Bacillales</taxon>
        <taxon>Caryophanaceae</taxon>
        <taxon>Ureibacillus</taxon>
    </lineage>
</organism>
<accession>A0A840PTI2</accession>
<feature type="compositionally biased region" description="Polar residues" evidence="1">
    <location>
        <begin position="267"/>
        <end position="283"/>
    </location>
</feature>
<protein>
    <recommendedName>
        <fullName evidence="4">DUF2642 domain-containing protein</fullName>
    </recommendedName>
</protein>
<evidence type="ECO:0008006" key="4">
    <source>
        <dbReference type="Google" id="ProtNLM"/>
    </source>
</evidence>
<evidence type="ECO:0000313" key="3">
    <source>
        <dbReference type="Proteomes" id="UP000557217"/>
    </source>
</evidence>
<gene>
    <name evidence="2" type="ORF">HNR36_002171</name>
</gene>
<sequence>MNAEFLLDTIKGLEGLEIGLFLAENQSIQGTLLSVQEDHLIVKVNENVIYFPITQIKALSKNAKESSVINKGFSNTSLNRFKLEEILKTMYLQWITVNSFGNKSFSGVLSNVYEDYIVLINGENQYYILKSQITSILNEQIDENQIINLEANGIANTALTNLPTSNLTSEDGQLTEEQKKAISDAIKEKVKQLFPKTNEDEQQDTTSDMNIDDLTATITQENQLEESSPSQNEETLQDERLAQITVTSKNILQEPPSKLEATLQNIENNPTKQQENTLAISSKNSKKTQKRPFFHEVKFNSPIQECTWEDMTMESHSPSKEKEQTELFYEDQELKKTEMSLIENTVKIAEKEDFEIKNLLEPSEEIQQLSEDVYEIQPVSGKIIAAQQIDDAEEIVEEIMEPIECTSSSEESEFIHEPVKMLMEDNKRLLKYQYYALMKFAERMYHIENQYRAIMKHAEKMYLQLKERSYY</sequence>